<comment type="similarity">
    <text evidence="3">Belongs to the wax synthase family.</text>
</comment>
<dbReference type="GeneID" id="63827666"/>
<evidence type="ECO:0000256" key="7">
    <source>
        <dbReference type="ARBA" id="ARBA00023136"/>
    </source>
</evidence>
<dbReference type="OrthoDB" id="1077582at2759"/>
<keyword evidence="7 8" id="KW-0472">Membrane</keyword>
<dbReference type="GO" id="GO:0016020">
    <property type="term" value="C:membrane"/>
    <property type="evidence" value="ECO:0007669"/>
    <property type="project" value="UniProtKB-SubCell"/>
</dbReference>
<reference evidence="10 11" key="1">
    <citation type="journal article" date="2016" name="Mol. Biol. Evol.">
        <title>Comparative Genomics of Early-Diverging Mushroom-Forming Fungi Provides Insights into the Origins of Lignocellulose Decay Capabilities.</title>
        <authorList>
            <person name="Nagy L.G."/>
            <person name="Riley R."/>
            <person name="Tritt A."/>
            <person name="Adam C."/>
            <person name="Daum C."/>
            <person name="Floudas D."/>
            <person name="Sun H."/>
            <person name="Yadav J.S."/>
            <person name="Pangilinan J."/>
            <person name="Larsson K.H."/>
            <person name="Matsuura K."/>
            <person name="Barry K."/>
            <person name="Labutti K."/>
            <person name="Kuo R."/>
            <person name="Ohm R.A."/>
            <person name="Bhattacharya S.S."/>
            <person name="Shirouzu T."/>
            <person name="Yoshinaga Y."/>
            <person name="Martin F.M."/>
            <person name="Grigoriev I.V."/>
            <person name="Hibbett D.S."/>
        </authorList>
    </citation>
    <scope>NUCLEOTIDE SEQUENCE [LARGE SCALE GENOMIC DNA]</scope>
    <source>
        <strain evidence="10 11">93-53</strain>
    </source>
</reference>
<keyword evidence="4" id="KW-0808">Transferase</keyword>
<dbReference type="AlphaFoldDB" id="A0A165FCJ5"/>
<comment type="pathway">
    <text evidence="2">Secondary metabolite biosynthesis.</text>
</comment>
<keyword evidence="6 8" id="KW-1133">Transmembrane helix</keyword>
<feature type="transmembrane region" description="Helical" evidence="8">
    <location>
        <begin position="375"/>
        <end position="395"/>
    </location>
</feature>
<evidence type="ECO:0000256" key="5">
    <source>
        <dbReference type="ARBA" id="ARBA00022692"/>
    </source>
</evidence>
<evidence type="ECO:0000256" key="8">
    <source>
        <dbReference type="SAM" id="Phobius"/>
    </source>
</evidence>
<comment type="subcellular location">
    <subcellularLocation>
        <location evidence="1">Membrane</location>
        <topology evidence="1">Multi-pass membrane protein</topology>
    </subcellularLocation>
</comment>
<organism evidence="10 11">
    <name type="scientific">Laetiporus sulphureus 93-53</name>
    <dbReference type="NCBI Taxonomy" id="1314785"/>
    <lineage>
        <taxon>Eukaryota</taxon>
        <taxon>Fungi</taxon>
        <taxon>Dikarya</taxon>
        <taxon>Basidiomycota</taxon>
        <taxon>Agaricomycotina</taxon>
        <taxon>Agaricomycetes</taxon>
        <taxon>Polyporales</taxon>
        <taxon>Laetiporus</taxon>
    </lineage>
</organism>
<evidence type="ECO:0000256" key="4">
    <source>
        <dbReference type="ARBA" id="ARBA00022679"/>
    </source>
</evidence>
<dbReference type="InterPro" id="IPR044851">
    <property type="entry name" value="Wax_synthase"/>
</dbReference>
<evidence type="ECO:0000256" key="6">
    <source>
        <dbReference type="ARBA" id="ARBA00022989"/>
    </source>
</evidence>
<keyword evidence="11" id="KW-1185">Reference proteome</keyword>
<dbReference type="Pfam" id="PF13813">
    <property type="entry name" value="MBOAT_2"/>
    <property type="match status" value="1"/>
</dbReference>
<dbReference type="GO" id="GO:0006629">
    <property type="term" value="P:lipid metabolic process"/>
    <property type="evidence" value="ECO:0007669"/>
    <property type="project" value="InterPro"/>
</dbReference>
<feature type="transmembrane region" description="Helical" evidence="8">
    <location>
        <begin position="38"/>
        <end position="56"/>
    </location>
</feature>
<dbReference type="PANTHER" id="PTHR31595:SF57">
    <property type="entry name" value="OS04G0481900 PROTEIN"/>
    <property type="match status" value="1"/>
</dbReference>
<dbReference type="PANTHER" id="PTHR31595">
    <property type="entry name" value="LONG-CHAIN-ALCOHOL O-FATTY-ACYLTRANSFERASE 3-RELATED"/>
    <property type="match status" value="1"/>
</dbReference>
<gene>
    <name evidence="10" type="ORF">LAESUDRAFT_735884</name>
</gene>
<dbReference type="STRING" id="1314785.A0A165FCJ5"/>
<sequence>MNAMLWSYPSSELHISAQQAFRVFVPLDEDRIPLTWRLIPHSLVYFVPFLWMAYLVRRAHTYTIRLFLLPIVISTTIYCTYRYKVPDPYYTTGDWGRTYMALVIIAKALDFGFVKDGRFKVGEERLPEVFESSKPPSSTPTSEDGSYSLIPQGIRDAFEVAFTMRGIGWDFGVGLYVPPDPRPQERGPFLKATASSLLWHYLIVDICNSLLKLTPGVGSPSGGSMFYTSLPIPLRYVVSTGIHIVCGTLLMCGMDAVNELLTLIFVALFSQSPAAWPPISHAPWCSTSLHELWGHRWHQALRYVFFVFGGYAGRWLAGGVGMVFGTFLASGLYHEIGMRMVDGRVTFWFLLQAVGTLIETMYTRRTGKRVDGVVGWLWMAFFIFGLGQICTNSWCMRGLMGGFIVPQHLSITRQVVFPLLKPILA</sequence>
<evidence type="ECO:0000313" key="11">
    <source>
        <dbReference type="Proteomes" id="UP000076871"/>
    </source>
</evidence>
<dbReference type="InParanoid" id="A0A165FCJ5"/>
<keyword evidence="5 8" id="KW-0812">Transmembrane</keyword>
<evidence type="ECO:0000256" key="1">
    <source>
        <dbReference type="ARBA" id="ARBA00004141"/>
    </source>
</evidence>
<feature type="transmembrane region" description="Helical" evidence="8">
    <location>
        <begin position="345"/>
        <end position="363"/>
    </location>
</feature>
<accession>A0A165FCJ5</accession>
<evidence type="ECO:0000256" key="2">
    <source>
        <dbReference type="ARBA" id="ARBA00005179"/>
    </source>
</evidence>
<protein>
    <recommendedName>
        <fullName evidence="9">Wax synthase domain-containing protein</fullName>
    </recommendedName>
</protein>
<evidence type="ECO:0000313" key="10">
    <source>
        <dbReference type="EMBL" id="KZT08763.1"/>
    </source>
</evidence>
<dbReference type="EMBL" id="KV427614">
    <property type="protein sequence ID" value="KZT08763.1"/>
    <property type="molecule type" value="Genomic_DNA"/>
</dbReference>
<feature type="transmembrane region" description="Helical" evidence="8">
    <location>
        <begin position="63"/>
        <end position="83"/>
    </location>
</feature>
<dbReference type="Proteomes" id="UP000076871">
    <property type="component" value="Unassembled WGS sequence"/>
</dbReference>
<evidence type="ECO:0000259" key="9">
    <source>
        <dbReference type="Pfam" id="PF13813"/>
    </source>
</evidence>
<feature type="domain" description="Wax synthase" evidence="9">
    <location>
        <begin position="276"/>
        <end position="351"/>
    </location>
</feature>
<dbReference type="RefSeq" id="XP_040766503.1">
    <property type="nucleotide sequence ID" value="XM_040910637.1"/>
</dbReference>
<feature type="transmembrane region" description="Helical" evidence="8">
    <location>
        <begin position="95"/>
        <end position="114"/>
    </location>
</feature>
<dbReference type="GO" id="GO:0008374">
    <property type="term" value="F:O-acyltransferase activity"/>
    <property type="evidence" value="ECO:0007669"/>
    <property type="project" value="InterPro"/>
</dbReference>
<proteinExistence type="inferred from homology"/>
<name>A0A165FCJ5_9APHY</name>
<evidence type="ECO:0000256" key="3">
    <source>
        <dbReference type="ARBA" id="ARBA00007282"/>
    </source>
</evidence>
<dbReference type="InterPro" id="IPR032805">
    <property type="entry name" value="Wax_synthase_dom"/>
</dbReference>